<name>A0A7C9P1K1_9ACTN</name>
<keyword evidence="1" id="KW-0732">Signal</keyword>
<dbReference type="InterPro" id="IPR050490">
    <property type="entry name" value="Bact_solute-bd_prot1"/>
</dbReference>
<proteinExistence type="predicted"/>
<dbReference type="PANTHER" id="PTHR43649:SF16">
    <property type="entry name" value="SUGAR-BINDING LIPOPROTEIN"/>
    <property type="match status" value="1"/>
</dbReference>
<dbReference type="SUPFAM" id="SSF53850">
    <property type="entry name" value="Periplasmic binding protein-like II"/>
    <property type="match status" value="1"/>
</dbReference>
<dbReference type="PANTHER" id="PTHR43649">
    <property type="entry name" value="ARABINOSE-BINDING PROTEIN-RELATED"/>
    <property type="match status" value="1"/>
</dbReference>
<feature type="signal peptide" evidence="1">
    <location>
        <begin position="1"/>
        <end position="21"/>
    </location>
</feature>
<accession>A0A7C9P1K1</accession>
<gene>
    <name evidence="2" type="ORF">GT755_24615</name>
</gene>
<dbReference type="PROSITE" id="PS51257">
    <property type="entry name" value="PROKAR_LIPOPROTEIN"/>
    <property type="match status" value="1"/>
</dbReference>
<comment type="caution">
    <text evidence="2">The sequence shown here is derived from an EMBL/GenBank/DDBJ whole genome shotgun (WGS) entry which is preliminary data.</text>
</comment>
<dbReference type="Pfam" id="PF01547">
    <property type="entry name" value="SBP_bac_1"/>
    <property type="match status" value="1"/>
</dbReference>
<evidence type="ECO:0000313" key="3">
    <source>
        <dbReference type="Proteomes" id="UP000479526"/>
    </source>
</evidence>
<dbReference type="Proteomes" id="UP000479526">
    <property type="component" value="Unassembled WGS sequence"/>
</dbReference>
<sequence>MQSRKIATLLAVAGLTLAAAACGTEETPAPAANPSAGGSAPAAAENAPVTISVGCQPPKTNPKERAQWDADVTAFQAKFPYITIESKDAFPCIVPETFQAKLAGGQMEDLFYVYYTDAARIIGAGQAADITPYLSEAPHFAEIRPDVKGVFESGGKTYGVPRTNYATGLVYNRALFTQAGLNPDMPPKTWAEVQDAAKKIAGLGAGYVGFGEYSAGNTGGWHFTSSIYARGGSIVSDDGKTATFNSPEGKAVLENLRKMRWDDNSMGTKQLHRWEDLMRLMGSGKLGMMIGAPDVVQAVNNDFKGKFEDYGVTAVPESTQSLSGGDGYMFNAKATPDQIKAGLKWLEFKFLTPGQGQFDYARNKADGLPTGLPLTDLYGSAAPGAQIQADREANANVPTEHFAPYVEGTKSVTFKLEPPKAQEIYAILDTPMSAVLTRKDANIDELLADAEEKVNKLLAAG</sequence>
<dbReference type="Gene3D" id="3.40.190.10">
    <property type="entry name" value="Periplasmic binding protein-like II"/>
    <property type="match status" value="1"/>
</dbReference>
<feature type="chain" id="PRO_5039289128" evidence="1">
    <location>
        <begin position="22"/>
        <end position="461"/>
    </location>
</feature>
<dbReference type="InterPro" id="IPR006059">
    <property type="entry name" value="SBP"/>
</dbReference>
<dbReference type="RefSeq" id="WP_161481986.1">
    <property type="nucleotide sequence ID" value="NZ_WXEW01000007.1"/>
</dbReference>
<dbReference type="AlphaFoldDB" id="A0A7C9P1K1"/>
<evidence type="ECO:0000256" key="1">
    <source>
        <dbReference type="SAM" id="SignalP"/>
    </source>
</evidence>
<reference evidence="2 3" key="1">
    <citation type="submission" date="2020-01" db="EMBL/GenBank/DDBJ databases">
        <title>Herbidospora sp. NEAU-GS84 nov., a novel actinomycete isolated from soil.</title>
        <authorList>
            <person name="Han L."/>
        </authorList>
    </citation>
    <scope>NUCLEOTIDE SEQUENCE [LARGE SCALE GENOMIC DNA]</scope>
    <source>
        <strain evidence="2 3">NEAU-GS84</strain>
    </source>
</reference>
<keyword evidence="3" id="KW-1185">Reference proteome</keyword>
<protein>
    <submittedName>
        <fullName evidence="2">Extracellular solute-binding protein</fullName>
    </submittedName>
</protein>
<evidence type="ECO:0000313" key="2">
    <source>
        <dbReference type="EMBL" id="NAS24857.1"/>
    </source>
</evidence>
<organism evidence="2 3">
    <name type="scientific">Herbidospora solisilvae</name>
    <dbReference type="NCBI Taxonomy" id="2696284"/>
    <lineage>
        <taxon>Bacteria</taxon>
        <taxon>Bacillati</taxon>
        <taxon>Actinomycetota</taxon>
        <taxon>Actinomycetes</taxon>
        <taxon>Streptosporangiales</taxon>
        <taxon>Streptosporangiaceae</taxon>
        <taxon>Herbidospora</taxon>
    </lineage>
</organism>
<dbReference type="EMBL" id="WXEW01000007">
    <property type="protein sequence ID" value="NAS24857.1"/>
    <property type="molecule type" value="Genomic_DNA"/>
</dbReference>